<evidence type="ECO:0000256" key="8">
    <source>
        <dbReference type="ARBA" id="ARBA00031261"/>
    </source>
</evidence>
<sequence length="255" mass="27992">MASLNLSQEELKAVEQSRQRLLQLSNSIGSLKASVYNSNPLPNLDSLQASADILQHNLRYLLDIVTQHSDLFSRVAVHPSTNFPGRTQEGILLQLLRKKPEPDVAATMDEGRERLEAVSLAASAVGSSGDPGPDADSPTAARARRAQTTARLEETWDAARRACIARVMRYAAEEDDDPYTEEERAMGVQNVRTGLRKPQDDPYADEDEDEDEDEEGEGRDDGDVIVVDRPPPPPEAEGASLENIMRLSARGEFVA</sequence>
<comment type="similarity">
    <text evidence="2 9">Belongs to the Mediator complex subunit 8 family.</text>
</comment>
<keyword evidence="7 9" id="KW-0539">Nucleus</keyword>
<comment type="caution">
    <text evidence="11">The sequence shown here is derived from an EMBL/GenBank/DDBJ whole genome shotgun (WGS) entry which is preliminary data.</text>
</comment>
<evidence type="ECO:0000256" key="9">
    <source>
        <dbReference type="RuleBase" id="RU364144"/>
    </source>
</evidence>
<keyword evidence="4 9" id="KW-0805">Transcription regulation</keyword>
<dbReference type="Pfam" id="PF10232">
    <property type="entry name" value="Med8"/>
    <property type="match status" value="1"/>
</dbReference>
<accession>A0ABY0GR94</accession>
<comment type="function">
    <text evidence="9">Component of the Mediator complex, a coactivator involved in the regulated transcription of nearly all RNA polymerase II-dependent genes. Mediator functions as a bridge to convey information from gene-specific regulatory proteins to the basal RNA polymerase II transcription machinery. Mediator is recruited to promoters by direct interactions with regulatory proteins and serves as a scaffold for the assembly of a functional preinitiation complex with RNA polymerase II and the general transcription factors.</text>
</comment>
<comment type="subcellular location">
    <subcellularLocation>
        <location evidence="1 9">Nucleus</location>
    </subcellularLocation>
</comment>
<proteinExistence type="inferred from homology"/>
<evidence type="ECO:0000256" key="6">
    <source>
        <dbReference type="ARBA" id="ARBA00023163"/>
    </source>
</evidence>
<evidence type="ECO:0000256" key="3">
    <source>
        <dbReference type="ARBA" id="ARBA00020637"/>
    </source>
</evidence>
<keyword evidence="5 9" id="KW-0010">Activator</keyword>
<dbReference type="InterPro" id="IPR019364">
    <property type="entry name" value="Mediatior_Med8_fun/met"/>
</dbReference>
<dbReference type="Proteomes" id="UP000294003">
    <property type="component" value="Unassembled WGS sequence"/>
</dbReference>
<dbReference type="Gene3D" id="6.10.250.2610">
    <property type="match status" value="1"/>
</dbReference>
<dbReference type="PANTHER" id="PTHR13074">
    <property type="entry name" value="MEDIATOR OF RNA POLYMERASE II TRANSCRIPTION SUBUNIT 8"/>
    <property type="match status" value="1"/>
</dbReference>
<evidence type="ECO:0000313" key="12">
    <source>
        <dbReference type="Proteomes" id="UP000294003"/>
    </source>
</evidence>
<keyword evidence="6 9" id="KW-0804">Transcription</keyword>
<feature type="region of interest" description="Disordered" evidence="10">
    <location>
        <begin position="174"/>
        <end position="244"/>
    </location>
</feature>
<dbReference type="Gene3D" id="1.20.58.1710">
    <property type="match status" value="1"/>
</dbReference>
<protein>
    <recommendedName>
        <fullName evidence="3 9">Mediator of RNA polymerase II transcription subunit 8</fullName>
    </recommendedName>
    <alternativeName>
        <fullName evidence="8 9">Mediator complex subunit 8</fullName>
    </alternativeName>
</protein>
<evidence type="ECO:0000256" key="10">
    <source>
        <dbReference type="SAM" id="MobiDB-lite"/>
    </source>
</evidence>
<evidence type="ECO:0000313" key="11">
    <source>
        <dbReference type="EMBL" id="RYO74443.1"/>
    </source>
</evidence>
<evidence type="ECO:0000256" key="7">
    <source>
        <dbReference type="ARBA" id="ARBA00023242"/>
    </source>
</evidence>
<name>A0ABY0GR94_9PEZI</name>
<comment type="subunit">
    <text evidence="9">Component of the Mediator complex.</text>
</comment>
<feature type="compositionally biased region" description="Acidic residues" evidence="10">
    <location>
        <begin position="202"/>
        <end position="220"/>
    </location>
</feature>
<dbReference type="PANTHER" id="PTHR13074:SF9">
    <property type="entry name" value="MEDIATOR OF RNA POLYMERASE II TRANSCRIPTION SUBUNIT 8"/>
    <property type="match status" value="1"/>
</dbReference>
<evidence type="ECO:0000256" key="2">
    <source>
        <dbReference type="ARBA" id="ARBA00005716"/>
    </source>
</evidence>
<dbReference type="EMBL" id="QJNS01000726">
    <property type="protein sequence ID" value="RYO74443.1"/>
    <property type="molecule type" value="Genomic_DNA"/>
</dbReference>
<feature type="region of interest" description="Disordered" evidence="10">
    <location>
        <begin position="122"/>
        <end position="151"/>
    </location>
</feature>
<gene>
    <name evidence="9" type="primary">MED8</name>
    <name evidence="11" type="ORF">DL762_010473</name>
</gene>
<keyword evidence="12" id="KW-1185">Reference proteome</keyword>
<reference evidence="11 12" key="1">
    <citation type="submission" date="2018-06" db="EMBL/GenBank/DDBJ databases">
        <title>Complete Genomes of Monosporascus.</title>
        <authorList>
            <person name="Robinson A.J."/>
            <person name="Natvig D.O."/>
        </authorList>
    </citation>
    <scope>NUCLEOTIDE SEQUENCE [LARGE SCALE GENOMIC DNA]</scope>
    <source>
        <strain evidence="11 12">CBS 609.92</strain>
    </source>
</reference>
<evidence type="ECO:0000256" key="4">
    <source>
        <dbReference type="ARBA" id="ARBA00023015"/>
    </source>
</evidence>
<evidence type="ECO:0000256" key="5">
    <source>
        <dbReference type="ARBA" id="ARBA00023159"/>
    </source>
</evidence>
<organism evidence="11 12">
    <name type="scientific">Monosporascus cannonballus</name>
    <dbReference type="NCBI Taxonomy" id="155416"/>
    <lineage>
        <taxon>Eukaryota</taxon>
        <taxon>Fungi</taxon>
        <taxon>Dikarya</taxon>
        <taxon>Ascomycota</taxon>
        <taxon>Pezizomycotina</taxon>
        <taxon>Sordariomycetes</taxon>
        <taxon>Xylariomycetidae</taxon>
        <taxon>Xylariales</taxon>
        <taxon>Xylariales incertae sedis</taxon>
        <taxon>Monosporascus</taxon>
    </lineage>
</organism>
<evidence type="ECO:0000256" key="1">
    <source>
        <dbReference type="ARBA" id="ARBA00004123"/>
    </source>
</evidence>